<gene>
    <name evidence="2" type="ORF">JOF59_005646</name>
</gene>
<reference evidence="2 3" key="1">
    <citation type="submission" date="2021-03" db="EMBL/GenBank/DDBJ databases">
        <title>Sequencing the genomes of 1000 actinobacteria strains.</title>
        <authorList>
            <person name="Klenk H.-P."/>
        </authorList>
    </citation>
    <scope>NUCLEOTIDE SEQUENCE [LARGE SCALE GENOMIC DNA]</scope>
    <source>
        <strain evidence="2 3">DSM 40843</strain>
    </source>
</reference>
<protein>
    <recommendedName>
        <fullName evidence="1">DUF4240 domain-containing protein</fullName>
    </recommendedName>
</protein>
<evidence type="ECO:0000313" key="2">
    <source>
        <dbReference type="EMBL" id="MBP2363246.1"/>
    </source>
</evidence>
<accession>A0ABS4VH59</accession>
<dbReference type="EMBL" id="JAGINS010000001">
    <property type="protein sequence ID" value="MBP2363246.1"/>
    <property type="molecule type" value="Genomic_DNA"/>
</dbReference>
<comment type="caution">
    <text evidence="2">The sequence shown here is derived from an EMBL/GenBank/DDBJ whole genome shotgun (WGS) entry which is preliminary data.</text>
</comment>
<dbReference type="Proteomes" id="UP001519311">
    <property type="component" value="Unassembled WGS sequence"/>
</dbReference>
<evidence type="ECO:0000313" key="3">
    <source>
        <dbReference type="Proteomes" id="UP001519311"/>
    </source>
</evidence>
<dbReference type="Pfam" id="PF14024">
    <property type="entry name" value="DUF4240"/>
    <property type="match status" value="1"/>
</dbReference>
<name>A0ABS4VH59_9ACTN</name>
<organism evidence="2 3">
    <name type="scientific">Streptomyces clavifer</name>
    <dbReference type="NCBI Taxonomy" id="68188"/>
    <lineage>
        <taxon>Bacteria</taxon>
        <taxon>Bacillati</taxon>
        <taxon>Actinomycetota</taxon>
        <taxon>Actinomycetes</taxon>
        <taxon>Kitasatosporales</taxon>
        <taxon>Streptomycetaceae</taxon>
        <taxon>Streptomyces</taxon>
    </lineage>
</organism>
<keyword evidence="3" id="KW-1185">Reference proteome</keyword>
<feature type="domain" description="DUF4240" evidence="1">
    <location>
        <begin position="1"/>
        <end position="130"/>
    </location>
</feature>
<dbReference type="RefSeq" id="WP_209471175.1">
    <property type="nucleotide sequence ID" value="NZ_BMWJ01000013.1"/>
</dbReference>
<sequence>MDKQQFWQLIEAARDQAANPDDGEVVAREATLLLASRPVEEIVAAEQVLWGLVADSRTNPLWAAAYIANGGCSDDGFDYFRGWLIAQGREVYECVVADPDALAELSVVQTAAADGVELEGEDMLGIAWNAHVSATGDQPPANPATIPCRGLDPTWNFDFDDHDEMTRRLPRLSALYPE</sequence>
<dbReference type="InterPro" id="IPR025334">
    <property type="entry name" value="DUF4240"/>
</dbReference>
<proteinExistence type="predicted"/>
<evidence type="ECO:0000259" key="1">
    <source>
        <dbReference type="Pfam" id="PF14024"/>
    </source>
</evidence>